<dbReference type="PANTHER" id="PTHR30055:SF153">
    <property type="entry name" value="HTH-TYPE TRANSCRIPTIONAL REPRESSOR RV3405C"/>
    <property type="match status" value="1"/>
</dbReference>
<dbReference type="RefSeq" id="WP_191897457.1">
    <property type="nucleotide sequence ID" value="NZ_BMQD01000022.1"/>
</dbReference>
<protein>
    <submittedName>
        <fullName evidence="5">TetR family transcriptional regulator</fullName>
    </submittedName>
</protein>
<organism evidence="5 6">
    <name type="scientific">Planomonospora parontospora</name>
    <dbReference type="NCBI Taxonomy" id="58119"/>
    <lineage>
        <taxon>Bacteria</taxon>
        <taxon>Bacillati</taxon>
        <taxon>Actinomycetota</taxon>
        <taxon>Actinomycetes</taxon>
        <taxon>Streptosporangiales</taxon>
        <taxon>Streptosporangiaceae</taxon>
        <taxon>Planomonospora</taxon>
    </lineage>
</organism>
<evidence type="ECO:0000256" key="1">
    <source>
        <dbReference type="ARBA" id="ARBA00023125"/>
    </source>
</evidence>
<accession>A0AA37BM39</accession>
<evidence type="ECO:0000313" key="5">
    <source>
        <dbReference type="EMBL" id="GGK89752.1"/>
    </source>
</evidence>
<dbReference type="PANTHER" id="PTHR30055">
    <property type="entry name" value="HTH-TYPE TRANSCRIPTIONAL REGULATOR RUTR"/>
    <property type="match status" value="1"/>
</dbReference>
<comment type="caution">
    <text evidence="5">The sequence shown here is derived from an EMBL/GenBank/DDBJ whole genome shotgun (WGS) entry which is preliminary data.</text>
</comment>
<name>A0AA37BM39_9ACTN</name>
<dbReference type="SUPFAM" id="SSF46689">
    <property type="entry name" value="Homeodomain-like"/>
    <property type="match status" value="1"/>
</dbReference>
<dbReference type="PROSITE" id="PS50977">
    <property type="entry name" value="HTH_TETR_2"/>
    <property type="match status" value="1"/>
</dbReference>
<evidence type="ECO:0000313" key="6">
    <source>
        <dbReference type="Proteomes" id="UP000627984"/>
    </source>
</evidence>
<evidence type="ECO:0000256" key="3">
    <source>
        <dbReference type="SAM" id="MobiDB-lite"/>
    </source>
</evidence>
<feature type="domain" description="HTH tetR-type" evidence="4">
    <location>
        <begin position="21"/>
        <end position="81"/>
    </location>
</feature>
<keyword evidence="1 2" id="KW-0238">DNA-binding</keyword>
<reference evidence="5" key="2">
    <citation type="submission" date="2022-09" db="EMBL/GenBank/DDBJ databases">
        <authorList>
            <person name="Sun Q."/>
            <person name="Ohkuma M."/>
        </authorList>
    </citation>
    <scope>NUCLEOTIDE SEQUENCE</scope>
    <source>
        <strain evidence="5">JCM 3093</strain>
    </source>
</reference>
<feature type="DNA-binding region" description="H-T-H motif" evidence="2">
    <location>
        <begin position="44"/>
        <end position="63"/>
    </location>
</feature>
<feature type="region of interest" description="Disordered" evidence="3">
    <location>
        <begin position="1"/>
        <end position="21"/>
    </location>
</feature>
<evidence type="ECO:0000259" key="4">
    <source>
        <dbReference type="PROSITE" id="PS50977"/>
    </source>
</evidence>
<proteinExistence type="predicted"/>
<dbReference type="Gene3D" id="1.10.357.10">
    <property type="entry name" value="Tetracycline Repressor, domain 2"/>
    <property type="match status" value="1"/>
</dbReference>
<dbReference type="PRINTS" id="PR00455">
    <property type="entry name" value="HTHTETR"/>
</dbReference>
<gene>
    <name evidence="5" type="ORF">GCM10010126_56540</name>
</gene>
<dbReference type="InterPro" id="IPR001647">
    <property type="entry name" value="HTH_TetR"/>
</dbReference>
<reference evidence="5" key="1">
    <citation type="journal article" date="2014" name="Int. J. Syst. Evol. Microbiol.">
        <title>Complete genome sequence of Corynebacterium casei LMG S-19264T (=DSM 44701T), isolated from a smear-ripened cheese.</title>
        <authorList>
            <consortium name="US DOE Joint Genome Institute (JGI-PGF)"/>
            <person name="Walter F."/>
            <person name="Albersmeier A."/>
            <person name="Kalinowski J."/>
            <person name="Ruckert C."/>
        </authorList>
    </citation>
    <scope>NUCLEOTIDE SEQUENCE</scope>
    <source>
        <strain evidence="5">JCM 3093</strain>
    </source>
</reference>
<dbReference type="EMBL" id="BMQD01000022">
    <property type="protein sequence ID" value="GGK89752.1"/>
    <property type="molecule type" value="Genomic_DNA"/>
</dbReference>
<dbReference type="InterPro" id="IPR009057">
    <property type="entry name" value="Homeodomain-like_sf"/>
</dbReference>
<dbReference type="GO" id="GO:0003700">
    <property type="term" value="F:DNA-binding transcription factor activity"/>
    <property type="evidence" value="ECO:0007669"/>
    <property type="project" value="TreeGrafter"/>
</dbReference>
<sequence length="247" mass="26387">MTPLDTPPGTTSMTPAEAGRDRRAERILDAAAELLAARGYRGAAVEDVARRAGVGRGTVHLHFATKEALFLTVLMRSQRRMTGRLIEDMRADPAAVLPGELARSAYLLIHHDPVARAVLTADSESLDSLGRSAPALTGDLVETRERVADGYFEVLRTHGLVRADSPLRLQRHAFAAVLTGFLLSGPAAPGEEPGVEARAGMLAGVVRSAFETPAGPEAVRAAAPEVIALCRSLHDRLHEEIGRQKLT</sequence>
<dbReference type="InterPro" id="IPR050109">
    <property type="entry name" value="HTH-type_TetR-like_transc_reg"/>
</dbReference>
<evidence type="ECO:0000256" key="2">
    <source>
        <dbReference type="PROSITE-ProRule" id="PRU00335"/>
    </source>
</evidence>
<dbReference type="Proteomes" id="UP000627984">
    <property type="component" value="Unassembled WGS sequence"/>
</dbReference>
<dbReference type="Pfam" id="PF00440">
    <property type="entry name" value="TetR_N"/>
    <property type="match status" value="1"/>
</dbReference>
<dbReference type="AlphaFoldDB" id="A0AA37BM39"/>
<dbReference type="GO" id="GO:0000976">
    <property type="term" value="F:transcription cis-regulatory region binding"/>
    <property type="evidence" value="ECO:0007669"/>
    <property type="project" value="TreeGrafter"/>
</dbReference>